<dbReference type="SUPFAM" id="SSF53300">
    <property type="entry name" value="vWA-like"/>
    <property type="match status" value="1"/>
</dbReference>
<reference evidence="4" key="1">
    <citation type="submission" date="2025-08" db="UniProtKB">
        <authorList>
            <consortium name="Ensembl"/>
        </authorList>
    </citation>
    <scope>IDENTIFICATION</scope>
</reference>
<protein>
    <recommendedName>
        <fullName evidence="3">VWFA domain-containing protein</fullName>
    </recommendedName>
</protein>
<dbReference type="GO" id="GO:0033627">
    <property type="term" value="P:cell adhesion mediated by integrin"/>
    <property type="evidence" value="ECO:0007669"/>
    <property type="project" value="TreeGrafter"/>
</dbReference>
<accession>A0A8C4Q2A8</accession>
<feature type="repeat" description="FG-GAP" evidence="1">
    <location>
        <begin position="23"/>
        <end position="85"/>
    </location>
</feature>
<dbReference type="GO" id="GO:0007229">
    <property type="term" value="P:integrin-mediated signaling pathway"/>
    <property type="evidence" value="ECO:0007669"/>
    <property type="project" value="TreeGrafter"/>
</dbReference>
<feature type="domain" description="VWFA" evidence="3">
    <location>
        <begin position="168"/>
        <end position="236"/>
    </location>
</feature>
<sequence length="297" mass="32131">MMARLLCLATCVFAGLSSAVSFNLETPSPIVFSTFPSEAFGYKLVQLNGKHNNWLVVSAPSSKNSSGDLQGKLYRCPVTSPSSSPGRCQQIFTTLPNDFLQVKDLHLGLTLVKDTSLPHVLACGPTGELDCGSNAFLRGSCLVHDDSFRIVDHFNVGLAQGCPMHPVDVAVLMDGSGSVNQLDFKRAKKFVIELMKSFKNRDAQLAVVQYSTRSRIELSFSQYKNNPEKIISAINQKTGGTNTATAIKFVLHRTRLLTPTCANKRRALSDVKGDLPTDSDVPILCSSPLGPTPSSLP</sequence>
<dbReference type="GO" id="GO:0008305">
    <property type="term" value="C:integrin complex"/>
    <property type="evidence" value="ECO:0007669"/>
    <property type="project" value="TreeGrafter"/>
</dbReference>
<dbReference type="PANTHER" id="PTHR23220:SF134">
    <property type="entry name" value="INTEGRIN ALPHA-2 DOMAIN-CONTAINING PROTEIN"/>
    <property type="match status" value="1"/>
</dbReference>
<dbReference type="Gene3D" id="3.40.50.410">
    <property type="entry name" value="von Willebrand factor, type A domain"/>
    <property type="match status" value="1"/>
</dbReference>
<name>A0A8C4Q2A8_EPTBU</name>
<dbReference type="PROSITE" id="PS51470">
    <property type="entry name" value="FG_GAP"/>
    <property type="match status" value="1"/>
</dbReference>
<evidence type="ECO:0000313" key="5">
    <source>
        <dbReference type="Proteomes" id="UP000694388"/>
    </source>
</evidence>
<keyword evidence="2" id="KW-0732">Signal</keyword>
<dbReference type="PANTHER" id="PTHR23220">
    <property type="entry name" value="INTEGRIN ALPHA"/>
    <property type="match status" value="1"/>
</dbReference>
<evidence type="ECO:0000259" key="3">
    <source>
        <dbReference type="PROSITE" id="PS50234"/>
    </source>
</evidence>
<evidence type="ECO:0000313" key="4">
    <source>
        <dbReference type="Ensembl" id="ENSEBUP00000008899.1"/>
    </source>
</evidence>
<dbReference type="AlphaFoldDB" id="A0A8C4Q2A8"/>
<dbReference type="GO" id="GO:0098609">
    <property type="term" value="P:cell-cell adhesion"/>
    <property type="evidence" value="ECO:0007669"/>
    <property type="project" value="TreeGrafter"/>
</dbReference>
<dbReference type="Pfam" id="PF00092">
    <property type="entry name" value="VWA"/>
    <property type="match status" value="1"/>
</dbReference>
<reference evidence="4" key="2">
    <citation type="submission" date="2025-09" db="UniProtKB">
        <authorList>
            <consortium name="Ensembl"/>
        </authorList>
    </citation>
    <scope>IDENTIFICATION</scope>
</reference>
<dbReference type="InterPro" id="IPR013519">
    <property type="entry name" value="Int_alpha_beta-p"/>
</dbReference>
<dbReference type="PRINTS" id="PR00453">
    <property type="entry name" value="VWFADOMAIN"/>
</dbReference>
<feature type="chain" id="PRO_5034960046" description="VWFA domain-containing protein" evidence="2">
    <location>
        <begin position="20"/>
        <end position="297"/>
    </location>
</feature>
<dbReference type="InterPro" id="IPR036465">
    <property type="entry name" value="vWFA_dom_sf"/>
</dbReference>
<evidence type="ECO:0000256" key="2">
    <source>
        <dbReference type="SAM" id="SignalP"/>
    </source>
</evidence>
<dbReference type="Ensembl" id="ENSEBUT00000009414.1">
    <property type="protein sequence ID" value="ENSEBUP00000008899.1"/>
    <property type="gene ID" value="ENSEBUG00000005759.1"/>
</dbReference>
<dbReference type="PROSITE" id="PS50234">
    <property type="entry name" value="VWFA"/>
    <property type="match status" value="1"/>
</dbReference>
<feature type="signal peptide" evidence="2">
    <location>
        <begin position="1"/>
        <end position="19"/>
    </location>
</feature>
<proteinExistence type="predicted"/>
<evidence type="ECO:0000256" key="1">
    <source>
        <dbReference type="PROSITE-ProRule" id="PRU00803"/>
    </source>
</evidence>
<keyword evidence="5" id="KW-1185">Reference proteome</keyword>
<dbReference type="GO" id="GO:0007160">
    <property type="term" value="P:cell-matrix adhesion"/>
    <property type="evidence" value="ECO:0007669"/>
    <property type="project" value="TreeGrafter"/>
</dbReference>
<organism evidence="4 5">
    <name type="scientific">Eptatretus burgeri</name>
    <name type="common">Inshore hagfish</name>
    <dbReference type="NCBI Taxonomy" id="7764"/>
    <lineage>
        <taxon>Eukaryota</taxon>
        <taxon>Metazoa</taxon>
        <taxon>Chordata</taxon>
        <taxon>Craniata</taxon>
        <taxon>Vertebrata</taxon>
        <taxon>Cyclostomata</taxon>
        <taxon>Myxini</taxon>
        <taxon>Myxiniformes</taxon>
        <taxon>Myxinidae</taxon>
        <taxon>Eptatretinae</taxon>
        <taxon>Eptatretus</taxon>
    </lineage>
</organism>
<dbReference type="InterPro" id="IPR002035">
    <property type="entry name" value="VWF_A"/>
</dbReference>
<dbReference type="SMART" id="SM00327">
    <property type="entry name" value="VWA"/>
    <property type="match status" value="1"/>
</dbReference>
<dbReference type="GO" id="GO:0005178">
    <property type="term" value="F:integrin binding"/>
    <property type="evidence" value="ECO:0007669"/>
    <property type="project" value="TreeGrafter"/>
</dbReference>
<dbReference type="Proteomes" id="UP000694388">
    <property type="component" value="Unplaced"/>
</dbReference>
<dbReference type="OMA" id="YGVQWGR"/>
<dbReference type="GO" id="GO:0009897">
    <property type="term" value="C:external side of plasma membrane"/>
    <property type="evidence" value="ECO:0007669"/>
    <property type="project" value="TreeGrafter"/>
</dbReference>
<dbReference type="GeneTree" id="ENSGT00940000154838"/>